<proteinExistence type="predicted"/>
<evidence type="ECO:0000313" key="1">
    <source>
        <dbReference type="EMBL" id="KAJ7988934.1"/>
    </source>
</evidence>
<evidence type="ECO:0000313" key="2">
    <source>
        <dbReference type="Proteomes" id="UP001157502"/>
    </source>
</evidence>
<organism evidence="1 2">
    <name type="scientific">Dallia pectoralis</name>
    <name type="common">Alaska blackfish</name>
    <dbReference type="NCBI Taxonomy" id="75939"/>
    <lineage>
        <taxon>Eukaryota</taxon>
        <taxon>Metazoa</taxon>
        <taxon>Chordata</taxon>
        <taxon>Craniata</taxon>
        <taxon>Vertebrata</taxon>
        <taxon>Euteleostomi</taxon>
        <taxon>Actinopterygii</taxon>
        <taxon>Neopterygii</taxon>
        <taxon>Teleostei</taxon>
        <taxon>Protacanthopterygii</taxon>
        <taxon>Esociformes</taxon>
        <taxon>Umbridae</taxon>
        <taxon>Dallia</taxon>
    </lineage>
</organism>
<name>A0ACC2FC47_DALPE</name>
<protein>
    <submittedName>
        <fullName evidence="1">Uncharacterized protein</fullName>
    </submittedName>
</protein>
<keyword evidence="2" id="KW-1185">Reference proteome</keyword>
<reference evidence="1" key="1">
    <citation type="submission" date="2021-05" db="EMBL/GenBank/DDBJ databases">
        <authorList>
            <person name="Pan Q."/>
            <person name="Jouanno E."/>
            <person name="Zahm M."/>
            <person name="Klopp C."/>
            <person name="Cabau C."/>
            <person name="Louis A."/>
            <person name="Berthelot C."/>
            <person name="Parey E."/>
            <person name="Roest Crollius H."/>
            <person name="Montfort J."/>
            <person name="Robinson-Rechavi M."/>
            <person name="Bouchez O."/>
            <person name="Lampietro C."/>
            <person name="Lopez Roques C."/>
            <person name="Donnadieu C."/>
            <person name="Postlethwait J."/>
            <person name="Bobe J."/>
            <person name="Dillon D."/>
            <person name="Chandos A."/>
            <person name="von Hippel F."/>
            <person name="Guiguen Y."/>
        </authorList>
    </citation>
    <scope>NUCLEOTIDE SEQUENCE</scope>
    <source>
        <strain evidence="1">YG-Jan2019</strain>
    </source>
</reference>
<comment type="caution">
    <text evidence="1">The sequence shown here is derived from an EMBL/GenBank/DDBJ whole genome shotgun (WGS) entry which is preliminary data.</text>
</comment>
<sequence length="110" mass="12774">MGRTAHMEREAARVCRPACGSSPSRWRGHSYSGASRWSIMGHRTDNHPNRHPKYANRVSQSKPPYILINLTDWGTVGNGRNPYMWTDKAIIVYYKLRSVAYRCFFFSKHI</sequence>
<dbReference type="Proteomes" id="UP001157502">
    <property type="component" value="Chromosome 30"/>
</dbReference>
<gene>
    <name evidence="1" type="ORF">DPEC_G00314340</name>
</gene>
<accession>A0ACC2FC47</accession>
<dbReference type="EMBL" id="CM055757">
    <property type="protein sequence ID" value="KAJ7988934.1"/>
    <property type="molecule type" value="Genomic_DNA"/>
</dbReference>